<dbReference type="CDD" id="cd14507">
    <property type="entry name" value="PTP-MTM-like"/>
    <property type="match status" value="1"/>
</dbReference>
<keyword evidence="6" id="KW-1185">Reference proteome</keyword>
<dbReference type="GO" id="GO:0005737">
    <property type="term" value="C:cytoplasm"/>
    <property type="evidence" value="ECO:0007669"/>
    <property type="project" value="TreeGrafter"/>
</dbReference>
<dbReference type="Pfam" id="PF06602">
    <property type="entry name" value="Myotub-related"/>
    <property type="match status" value="1"/>
</dbReference>
<protein>
    <recommendedName>
        <fullName evidence="4">Myotubularin phosphatase domain-containing protein</fullName>
    </recommendedName>
</protein>
<dbReference type="PANTHER" id="PTHR10807:SF128">
    <property type="entry name" value="PHOSPHATIDYLINOSITOL-3,5-BISPHOSPHATE 3-PHOSPHATASE"/>
    <property type="match status" value="1"/>
</dbReference>
<dbReference type="PROSITE" id="PS51339">
    <property type="entry name" value="PPASE_MYOTUBULARIN"/>
    <property type="match status" value="1"/>
</dbReference>
<dbReference type="InterPro" id="IPR010569">
    <property type="entry name" value="Myotubularin-like_Pase_dom"/>
</dbReference>
<dbReference type="AlphaFoldDB" id="A0A8J5XC49"/>
<dbReference type="EMBL" id="JAGTXO010000009">
    <property type="protein sequence ID" value="KAG8465986.1"/>
    <property type="molecule type" value="Genomic_DNA"/>
</dbReference>
<evidence type="ECO:0000256" key="2">
    <source>
        <dbReference type="PIRSR" id="PIRSR630564-2"/>
    </source>
</evidence>
<feature type="compositionally biased region" description="Acidic residues" evidence="3">
    <location>
        <begin position="12"/>
        <end position="23"/>
    </location>
</feature>
<evidence type="ECO:0000313" key="5">
    <source>
        <dbReference type="EMBL" id="KAG8465986.1"/>
    </source>
</evidence>
<dbReference type="InterPro" id="IPR029021">
    <property type="entry name" value="Prot-tyrosine_phosphatase-like"/>
</dbReference>
<dbReference type="SUPFAM" id="SSF52799">
    <property type="entry name" value="(Phosphotyrosine protein) phosphatases II"/>
    <property type="match status" value="2"/>
</dbReference>
<evidence type="ECO:0000259" key="4">
    <source>
        <dbReference type="PROSITE" id="PS51339"/>
    </source>
</evidence>
<feature type="active site" description="Phosphocysteine intermediate" evidence="1">
    <location>
        <position position="647"/>
    </location>
</feature>
<sequence>MSDPRRTGTAAGEEEEGEEEGEEGALPIAVAGAPLPPPPLPADVSPEIAALLFARERVLFGPVPCEFATTEFARGSRGDALVTSYRLLLVAARARGEPEPEPALGELAGGYTSLGQGGAHDGILAVGKGVGRGLKEGFEGLFAHPLSGLRDEGMVGLVKGLGKGLFGVAAQPTLGALAAGGAAGAARAAGGACAAAPGRRPGPALVSLPIGNVRTTRIDRRALQLRIKCHDPWKVAIDVSPPRAQPAAGAQLASGAPRATAASAPVERAIGAHSPPAEPSAAAAGGLGAAAGGVERARPEASAACAASGLNGIALAASGLNGIALWVQEGLRALAASPLGSFAFEGGGVDADASRAAAAALGDAVDADLTAMGLWPRGVAGAGAQRADAPAVADAPAAADAPPSPLWRLSAWNASFRACATYPTRVAVPAAVSDAELDEAACFRARGRLPVLCWRPPVAASAHAPALLRSGQPLVGATDGARSRADEALLREAARASAIGLLYILDLRGHLAASANRVRGGGSEDTRLYPFAELQFCDISNAAAVRASYGRLRRLCTERGAVAAAVHGGSGFADGAISGGLGAGGAPTLGGAHGWDNSAAAARPLSHGPWLERVHATGWLAHSSSLLRAATRAAQLLTAGAAVLVHCSDGWDRTSQVVSLTQLLVDARARTVVGFASLVEREWCAMGFRFRDRAGLARSGVDDPSGAAGAAGGGAAACGAAGGGAAGGALDGDVGEAPIFVQWLDAVWQLLAQFPTDFEFDGRLLAHLSDASRSARFCDFLANCALERAALARDALCAPPSVWATVLEPGEDGRLGRPSAAFLNAAYVPHGAMPAASARAPPRAGAGAPPAAPTPAAGAYAGAGAVLYPASAPKRLRLWEGHFLRHVCREL</sequence>
<reference evidence="5" key="1">
    <citation type="submission" date="2021-05" db="EMBL/GenBank/DDBJ databases">
        <title>The genome of the haptophyte Pavlova lutheri (Diacronema luteri, Pavlovales) - a model for lipid biosynthesis in eukaryotic algae.</title>
        <authorList>
            <person name="Hulatt C.J."/>
            <person name="Posewitz M.C."/>
        </authorList>
    </citation>
    <scope>NUCLEOTIDE SEQUENCE</scope>
    <source>
        <strain evidence="5">NIVA-4/92</strain>
    </source>
</reference>
<name>A0A8J5XC49_DIALT</name>
<evidence type="ECO:0000256" key="1">
    <source>
        <dbReference type="PIRSR" id="PIRSR630564-1"/>
    </source>
</evidence>
<accession>A0A8J5XC49</accession>
<dbReference type="OrthoDB" id="271628at2759"/>
<organism evidence="5 6">
    <name type="scientific">Diacronema lutheri</name>
    <name type="common">Unicellular marine alga</name>
    <name type="synonym">Monochrysis lutheri</name>
    <dbReference type="NCBI Taxonomy" id="2081491"/>
    <lineage>
        <taxon>Eukaryota</taxon>
        <taxon>Haptista</taxon>
        <taxon>Haptophyta</taxon>
        <taxon>Pavlovophyceae</taxon>
        <taxon>Pavlovales</taxon>
        <taxon>Pavlovaceae</taxon>
        <taxon>Diacronema</taxon>
    </lineage>
</organism>
<feature type="binding site" evidence="2">
    <location>
        <begin position="647"/>
        <end position="653"/>
    </location>
    <ligand>
        <name>substrate</name>
    </ligand>
</feature>
<feature type="compositionally biased region" description="Low complexity" evidence="3">
    <location>
        <begin position="24"/>
        <end position="33"/>
    </location>
</feature>
<evidence type="ECO:0000256" key="3">
    <source>
        <dbReference type="SAM" id="MobiDB-lite"/>
    </source>
</evidence>
<comment type="caution">
    <text evidence="5">The sequence shown here is derived from an EMBL/GenBank/DDBJ whole genome shotgun (WGS) entry which is preliminary data.</text>
</comment>
<gene>
    <name evidence="5" type="ORF">KFE25_005556</name>
</gene>
<feature type="domain" description="Myotubularin phosphatase" evidence="4">
    <location>
        <begin position="374"/>
        <end position="883"/>
    </location>
</feature>
<proteinExistence type="predicted"/>
<dbReference type="InterPro" id="IPR016130">
    <property type="entry name" value="Tyr_Pase_AS"/>
</dbReference>
<dbReference type="PROSITE" id="PS00383">
    <property type="entry name" value="TYR_PHOSPHATASE_1"/>
    <property type="match status" value="1"/>
</dbReference>
<evidence type="ECO:0000313" key="6">
    <source>
        <dbReference type="Proteomes" id="UP000751190"/>
    </source>
</evidence>
<dbReference type="Proteomes" id="UP000751190">
    <property type="component" value="Unassembled WGS sequence"/>
</dbReference>
<dbReference type="PANTHER" id="PTHR10807">
    <property type="entry name" value="MYOTUBULARIN-RELATED"/>
    <property type="match status" value="1"/>
</dbReference>
<feature type="region of interest" description="Disordered" evidence="3">
    <location>
        <begin position="1"/>
        <end position="38"/>
    </location>
</feature>
<dbReference type="InterPro" id="IPR030564">
    <property type="entry name" value="Myotubularin"/>
</dbReference>